<dbReference type="AlphaFoldDB" id="A0A9D1PXS5"/>
<dbReference type="PANTHER" id="PTHR46637">
    <property type="entry name" value="TIS1421-TRANSPOSASE PROTEIN A"/>
    <property type="match status" value="1"/>
</dbReference>
<dbReference type="InterPro" id="IPR025161">
    <property type="entry name" value="IS402-like_dom"/>
</dbReference>
<reference evidence="2" key="1">
    <citation type="journal article" date="2021" name="PeerJ">
        <title>Extensive microbial diversity within the chicken gut microbiome revealed by metagenomics and culture.</title>
        <authorList>
            <person name="Gilroy R."/>
            <person name="Ravi A."/>
            <person name="Getino M."/>
            <person name="Pursley I."/>
            <person name="Horton D.L."/>
            <person name="Alikhan N.F."/>
            <person name="Baker D."/>
            <person name="Gharbi K."/>
            <person name="Hall N."/>
            <person name="Watson M."/>
            <person name="Adriaenssens E.M."/>
            <person name="Foster-Nyarko E."/>
            <person name="Jarju S."/>
            <person name="Secka A."/>
            <person name="Antonio M."/>
            <person name="Oren A."/>
            <person name="Chaudhuri R.R."/>
            <person name="La Ragione R."/>
            <person name="Hildebrand F."/>
            <person name="Pallen M.J."/>
        </authorList>
    </citation>
    <scope>NUCLEOTIDE SEQUENCE</scope>
    <source>
        <strain evidence="2">ChiHecec2B26-446</strain>
    </source>
</reference>
<name>A0A9D1PXS5_9BACT</name>
<dbReference type="PANTHER" id="PTHR46637:SF1">
    <property type="entry name" value="BLL5188 PROTEIN"/>
    <property type="match status" value="1"/>
</dbReference>
<dbReference type="EMBL" id="DXHV01000076">
    <property type="protein sequence ID" value="HIW01253.1"/>
    <property type="molecule type" value="Genomic_DNA"/>
</dbReference>
<feature type="non-terminal residue" evidence="2">
    <location>
        <position position="70"/>
    </location>
</feature>
<evidence type="ECO:0000313" key="2">
    <source>
        <dbReference type="EMBL" id="HIW01253.1"/>
    </source>
</evidence>
<dbReference type="Proteomes" id="UP000886752">
    <property type="component" value="Unassembled WGS sequence"/>
</dbReference>
<organism evidence="2 3">
    <name type="scientific">Candidatus Desulfovibrio intestinipullorum</name>
    <dbReference type="NCBI Taxonomy" id="2838536"/>
    <lineage>
        <taxon>Bacteria</taxon>
        <taxon>Pseudomonadati</taxon>
        <taxon>Thermodesulfobacteriota</taxon>
        <taxon>Desulfovibrionia</taxon>
        <taxon>Desulfovibrionales</taxon>
        <taxon>Desulfovibrionaceae</taxon>
        <taxon>Desulfovibrio</taxon>
    </lineage>
</organism>
<feature type="domain" description="Insertion element IS402-like" evidence="1">
    <location>
        <begin position="12"/>
        <end position="68"/>
    </location>
</feature>
<evidence type="ECO:0000259" key="1">
    <source>
        <dbReference type="Pfam" id="PF13340"/>
    </source>
</evidence>
<gene>
    <name evidence="2" type="ORF">H9894_08715</name>
</gene>
<dbReference type="Pfam" id="PF13340">
    <property type="entry name" value="DUF4096"/>
    <property type="match status" value="1"/>
</dbReference>
<evidence type="ECO:0000313" key="3">
    <source>
        <dbReference type="Proteomes" id="UP000886752"/>
    </source>
</evidence>
<proteinExistence type="predicted"/>
<dbReference type="InterPro" id="IPR052909">
    <property type="entry name" value="Transposase_6_like"/>
</dbReference>
<accession>A0A9D1PXS5</accession>
<reference evidence="2" key="2">
    <citation type="submission" date="2021-04" db="EMBL/GenBank/DDBJ databases">
        <authorList>
            <person name="Gilroy R."/>
        </authorList>
    </citation>
    <scope>NUCLEOTIDE SEQUENCE</scope>
    <source>
        <strain evidence="2">ChiHecec2B26-446</strain>
    </source>
</reference>
<sequence length="70" mass="8088">MDAVKAHHRHDITDELWDKIAPLFPNGTGKRGRPAGDNRRFFNAVIWVMRSGAPWRDLPPDYGNWNSIFV</sequence>
<comment type="caution">
    <text evidence="2">The sequence shown here is derived from an EMBL/GenBank/DDBJ whole genome shotgun (WGS) entry which is preliminary data.</text>
</comment>
<protein>
    <submittedName>
        <fullName evidence="2">Transposase</fullName>
    </submittedName>
</protein>